<organism evidence="10 11">
    <name type="scientific">Anaerobacillus alkaliphilus</name>
    <dbReference type="NCBI Taxonomy" id="1548597"/>
    <lineage>
        <taxon>Bacteria</taxon>
        <taxon>Bacillati</taxon>
        <taxon>Bacillota</taxon>
        <taxon>Bacilli</taxon>
        <taxon>Bacillales</taxon>
        <taxon>Bacillaceae</taxon>
        <taxon>Anaerobacillus</taxon>
    </lineage>
</organism>
<evidence type="ECO:0000256" key="5">
    <source>
        <dbReference type="ARBA" id="ARBA00022573"/>
    </source>
</evidence>
<dbReference type="PANTHER" id="PTHR34308">
    <property type="entry name" value="COBALAMIN BIOSYNTHESIS PROTEIN CBIB"/>
    <property type="match status" value="1"/>
</dbReference>
<feature type="transmembrane region" description="Helical" evidence="9">
    <location>
        <begin position="160"/>
        <end position="177"/>
    </location>
</feature>
<dbReference type="GO" id="GO:0009236">
    <property type="term" value="P:cobalamin biosynthetic process"/>
    <property type="evidence" value="ECO:0007669"/>
    <property type="project" value="UniProtKB-UniRule"/>
</dbReference>
<accession>A0A4Q0VW80</accession>
<keyword evidence="5 9" id="KW-0169">Cobalamin biosynthesis</keyword>
<dbReference type="GO" id="GO:0048472">
    <property type="term" value="F:threonine-phosphate decarboxylase activity"/>
    <property type="evidence" value="ECO:0007669"/>
    <property type="project" value="InterPro"/>
</dbReference>
<evidence type="ECO:0000256" key="9">
    <source>
        <dbReference type="HAMAP-Rule" id="MF_00024"/>
    </source>
</evidence>
<feature type="transmembrane region" description="Helical" evidence="9">
    <location>
        <begin position="55"/>
        <end position="80"/>
    </location>
</feature>
<gene>
    <name evidence="9" type="primary">cobD</name>
    <name evidence="10" type="ORF">DS745_00385</name>
</gene>
<evidence type="ECO:0000313" key="10">
    <source>
        <dbReference type="EMBL" id="RXJ03884.1"/>
    </source>
</evidence>
<sequence>MTIETHLIALTLAFMIDLLIGDPKRLPHPVVGMGKLISLFEKTLNKGNHRKGKGIFFLISYLFIIAVVVFAILSICYYIHWGLGLAVEAFIISTTIATKGLKDAALQVYVPLKNNNFELARKNLSMIVGRDTEHLPEGEIVRGTVETVAENTSDGITAPLFYALIGGGVLAVIYRAVNTCDSMVGYKNARYLEYGWASARFDDLLNWLPSRLSAVTMLLANPSVNKKQECFKVLFRDARKHPSPNSGWLEAAMATLLRIELGGRNTYQGVESIRAFMGDPITPLKRDHILRSNTIMLRTCIGFLFILWVLGGIIYAIT</sequence>
<dbReference type="EMBL" id="QOUX01000001">
    <property type="protein sequence ID" value="RXJ03884.1"/>
    <property type="molecule type" value="Genomic_DNA"/>
</dbReference>
<dbReference type="HAMAP" id="MF_00024">
    <property type="entry name" value="CobD_CbiB"/>
    <property type="match status" value="1"/>
</dbReference>
<dbReference type="Pfam" id="PF03186">
    <property type="entry name" value="CobD_Cbib"/>
    <property type="match status" value="1"/>
</dbReference>
<keyword evidence="4 9" id="KW-1003">Cell membrane</keyword>
<feature type="transmembrane region" description="Helical" evidence="9">
    <location>
        <begin position="295"/>
        <end position="317"/>
    </location>
</feature>
<dbReference type="AlphaFoldDB" id="A0A4Q0VW80"/>
<comment type="function">
    <text evidence="9">Converts cobyric acid to cobinamide by the addition of aminopropanol on the F carboxylic group.</text>
</comment>
<dbReference type="Proteomes" id="UP000290649">
    <property type="component" value="Unassembled WGS sequence"/>
</dbReference>
<comment type="similarity">
    <text evidence="3 9">Belongs to the CobD/CbiB family.</text>
</comment>
<evidence type="ECO:0000256" key="7">
    <source>
        <dbReference type="ARBA" id="ARBA00022989"/>
    </source>
</evidence>
<keyword evidence="11" id="KW-1185">Reference proteome</keyword>
<comment type="caution">
    <text evidence="9">Lacks conserved residue(s) required for the propagation of feature annotation.</text>
</comment>
<evidence type="ECO:0000256" key="2">
    <source>
        <dbReference type="ARBA" id="ARBA00004953"/>
    </source>
</evidence>
<name>A0A4Q0VW80_9BACI</name>
<comment type="subcellular location">
    <subcellularLocation>
        <location evidence="1 9">Cell membrane</location>
        <topology evidence="1 9">Multi-pass membrane protein</topology>
    </subcellularLocation>
</comment>
<reference evidence="10 11" key="1">
    <citation type="journal article" date="2019" name="Int. J. Syst. Evol. Microbiol.">
        <title>Anaerobacillus alkaliphilus sp. nov., a novel alkaliphilic and moderately halophilic bacterium.</title>
        <authorList>
            <person name="Borsodi A.K."/>
            <person name="Aszalos J.M."/>
            <person name="Bihari P."/>
            <person name="Nagy I."/>
            <person name="Schumann P."/>
            <person name="Sproer C."/>
            <person name="Kovacs A.L."/>
            <person name="Boka K."/>
            <person name="Dobosy P."/>
            <person name="Ovari M."/>
            <person name="Szili-Kovacs T."/>
            <person name="Toth E."/>
        </authorList>
    </citation>
    <scope>NUCLEOTIDE SEQUENCE [LARGE SCALE GENOMIC DNA]</scope>
    <source>
        <strain evidence="10 11">B16-10</strain>
    </source>
</reference>
<dbReference type="GO" id="GO:0015420">
    <property type="term" value="F:ABC-type vitamin B12 transporter activity"/>
    <property type="evidence" value="ECO:0007669"/>
    <property type="project" value="UniProtKB-UniRule"/>
</dbReference>
<dbReference type="OrthoDB" id="9811967at2"/>
<keyword evidence="6 9" id="KW-0812">Transmembrane</keyword>
<dbReference type="InterPro" id="IPR004485">
    <property type="entry name" value="Cobalamin_biosynth_CobD/CbiB"/>
</dbReference>
<proteinExistence type="inferred from homology"/>
<evidence type="ECO:0000256" key="6">
    <source>
        <dbReference type="ARBA" id="ARBA00022692"/>
    </source>
</evidence>
<dbReference type="PANTHER" id="PTHR34308:SF1">
    <property type="entry name" value="COBALAMIN BIOSYNTHESIS PROTEIN CBIB"/>
    <property type="match status" value="1"/>
</dbReference>
<evidence type="ECO:0000256" key="3">
    <source>
        <dbReference type="ARBA" id="ARBA00006263"/>
    </source>
</evidence>
<evidence type="ECO:0000313" key="11">
    <source>
        <dbReference type="Proteomes" id="UP000290649"/>
    </source>
</evidence>
<dbReference type="NCBIfam" id="TIGR00380">
    <property type="entry name" value="cobal_cbiB"/>
    <property type="match status" value="1"/>
</dbReference>
<evidence type="ECO:0000256" key="4">
    <source>
        <dbReference type="ARBA" id="ARBA00022475"/>
    </source>
</evidence>
<dbReference type="UniPathway" id="UPA00148"/>
<evidence type="ECO:0000256" key="8">
    <source>
        <dbReference type="ARBA" id="ARBA00023136"/>
    </source>
</evidence>
<dbReference type="RefSeq" id="WP_129076226.1">
    <property type="nucleotide sequence ID" value="NZ_QOUX01000001.1"/>
</dbReference>
<dbReference type="GO" id="GO:0005886">
    <property type="term" value="C:plasma membrane"/>
    <property type="evidence" value="ECO:0007669"/>
    <property type="project" value="UniProtKB-SubCell"/>
</dbReference>
<keyword evidence="8 9" id="KW-0472">Membrane</keyword>
<comment type="pathway">
    <text evidence="2 9">Cofactor biosynthesis; adenosylcobalamin biosynthesis.</text>
</comment>
<evidence type="ECO:0000256" key="1">
    <source>
        <dbReference type="ARBA" id="ARBA00004651"/>
    </source>
</evidence>
<keyword evidence="7 9" id="KW-1133">Transmembrane helix</keyword>
<comment type="caution">
    <text evidence="10">The sequence shown here is derived from an EMBL/GenBank/DDBJ whole genome shotgun (WGS) entry which is preliminary data.</text>
</comment>
<protein>
    <recommendedName>
        <fullName evidence="9">Cobalamin biosynthesis protein CobD</fullName>
    </recommendedName>
</protein>